<dbReference type="CDD" id="cd05233">
    <property type="entry name" value="SDR_c"/>
    <property type="match status" value="1"/>
</dbReference>
<protein>
    <submittedName>
        <fullName evidence="4">Mycofactocin-coupled SDR family oxidoreductase</fullName>
    </submittedName>
</protein>
<dbReference type="Proteomes" id="UP001596409">
    <property type="component" value="Unassembled WGS sequence"/>
</dbReference>
<keyword evidence="5" id="KW-1185">Reference proteome</keyword>
<dbReference type="PANTHER" id="PTHR42760">
    <property type="entry name" value="SHORT-CHAIN DEHYDROGENASES/REDUCTASES FAMILY MEMBER"/>
    <property type="match status" value="1"/>
</dbReference>
<dbReference type="SUPFAM" id="SSF51735">
    <property type="entry name" value="NAD(P)-binding Rossmann-fold domains"/>
    <property type="match status" value="1"/>
</dbReference>
<accession>A0ABW2DY81</accession>
<gene>
    <name evidence="4" type="ORF">ACFQMH_05875</name>
</gene>
<dbReference type="NCBIfam" id="NF009467">
    <property type="entry name" value="PRK12826.1-3"/>
    <property type="match status" value="1"/>
</dbReference>
<evidence type="ECO:0000256" key="2">
    <source>
        <dbReference type="ARBA" id="ARBA00023002"/>
    </source>
</evidence>
<dbReference type="InterPro" id="IPR002347">
    <property type="entry name" value="SDR_fam"/>
</dbReference>
<name>A0ABW2DY81_9ACTN</name>
<dbReference type="RefSeq" id="WP_189879760.1">
    <property type="nucleotide sequence ID" value="NZ_BMWA01000035.1"/>
</dbReference>
<dbReference type="EMBL" id="JBHSYM010000010">
    <property type="protein sequence ID" value="MFC7011248.1"/>
    <property type="molecule type" value="Genomic_DNA"/>
</dbReference>
<keyword evidence="2" id="KW-0560">Oxidoreductase</keyword>
<organism evidence="4 5">
    <name type="scientific">Streptomyces viridiviolaceus</name>
    <dbReference type="NCBI Taxonomy" id="68282"/>
    <lineage>
        <taxon>Bacteria</taxon>
        <taxon>Bacillati</taxon>
        <taxon>Actinomycetota</taxon>
        <taxon>Actinomycetes</taxon>
        <taxon>Kitasatosporales</taxon>
        <taxon>Streptomycetaceae</taxon>
        <taxon>Streptomyces</taxon>
    </lineage>
</organism>
<evidence type="ECO:0000256" key="1">
    <source>
        <dbReference type="ARBA" id="ARBA00006484"/>
    </source>
</evidence>
<dbReference type="PRINTS" id="PR00081">
    <property type="entry name" value="GDHRDH"/>
</dbReference>
<comment type="caution">
    <text evidence="4">The sequence shown here is derived from an EMBL/GenBank/DDBJ whole genome shotgun (WGS) entry which is preliminary data.</text>
</comment>
<evidence type="ECO:0000256" key="3">
    <source>
        <dbReference type="ARBA" id="ARBA00023027"/>
    </source>
</evidence>
<proteinExistence type="inferred from homology"/>
<dbReference type="Gene3D" id="3.40.50.720">
    <property type="entry name" value="NAD(P)-binding Rossmann-like Domain"/>
    <property type="match status" value="1"/>
</dbReference>
<dbReference type="InterPro" id="IPR023985">
    <property type="entry name" value="SDR_subfam_1"/>
</dbReference>
<reference evidence="5" key="1">
    <citation type="journal article" date="2019" name="Int. J. Syst. Evol. Microbiol.">
        <title>The Global Catalogue of Microorganisms (GCM) 10K type strain sequencing project: providing services to taxonomists for standard genome sequencing and annotation.</title>
        <authorList>
            <consortium name="The Broad Institute Genomics Platform"/>
            <consortium name="The Broad Institute Genome Sequencing Center for Infectious Disease"/>
            <person name="Wu L."/>
            <person name="Ma J."/>
        </authorList>
    </citation>
    <scope>NUCLEOTIDE SEQUENCE [LARGE SCALE GENOMIC DNA]</scope>
    <source>
        <strain evidence="5">JCM 4855</strain>
    </source>
</reference>
<dbReference type="Pfam" id="PF13561">
    <property type="entry name" value="adh_short_C2"/>
    <property type="match status" value="1"/>
</dbReference>
<dbReference type="InterPro" id="IPR036291">
    <property type="entry name" value="NAD(P)-bd_dom_sf"/>
</dbReference>
<dbReference type="NCBIfam" id="TIGR03971">
    <property type="entry name" value="SDR_subfam_1"/>
    <property type="match status" value="1"/>
</dbReference>
<comment type="similarity">
    <text evidence="1">Belongs to the short-chain dehydrogenases/reductases (SDR) family.</text>
</comment>
<evidence type="ECO:0000313" key="5">
    <source>
        <dbReference type="Proteomes" id="UP001596409"/>
    </source>
</evidence>
<evidence type="ECO:0000313" key="4">
    <source>
        <dbReference type="EMBL" id="MFC7011248.1"/>
    </source>
</evidence>
<keyword evidence="3" id="KW-0520">NAD</keyword>
<dbReference type="PANTHER" id="PTHR42760:SF133">
    <property type="entry name" value="3-OXOACYL-[ACYL-CARRIER-PROTEIN] REDUCTASE"/>
    <property type="match status" value="1"/>
</dbReference>
<sequence length="282" mass="30009">MGRVEGKVVVITGAARGQGRSHAVRLAEEGADVIALDICEDIEITEYPMATPEDLEETARLVRKAGRRVVTRQVDVRDREALRRAVDEGVAELGRLDVVVANASILPIGPGRPIAAFTDTVDVNLLGAVNTVHAALPHLEAGASIIVIGSVAGLVGARGDSGPAGPGGTAYRFAKAVLVEYVETLALQLAPVGTRVNAVHPTNCNTDMLLNDATYRTFRPDVENPTREDAELGFKAYHAMPVPWIEPEEVSHAVTYLASEESRYVTGMQLKVDAGVLMKLGS</sequence>